<feature type="region of interest" description="Disordered" evidence="1">
    <location>
        <begin position="31"/>
        <end position="75"/>
    </location>
</feature>
<protein>
    <submittedName>
        <fullName evidence="2">Uncharacterized protein</fullName>
    </submittedName>
</protein>
<dbReference type="GeneID" id="25261728"/>
<evidence type="ECO:0000313" key="3">
    <source>
        <dbReference type="Proteomes" id="UP000027361"/>
    </source>
</evidence>
<reference evidence="2 3" key="1">
    <citation type="submission" date="2014-05" db="EMBL/GenBank/DDBJ databases">
        <title>Draft genome sequence of a rare smut relative, Tilletiaria anomala UBC 951.</title>
        <authorList>
            <consortium name="DOE Joint Genome Institute"/>
            <person name="Toome M."/>
            <person name="Kuo A."/>
            <person name="Henrissat B."/>
            <person name="Lipzen A."/>
            <person name="Tritt A."/>
            <person name="Yoshinaga Y."/>
            <person name="Zane M."/>
            <person name="Barry K."/>
            <person name="Grigoriev I.V."/>
            <person name="Spatafora J.W."/>
            <person name="Aimea M.C."/>
        </authorList>
    </citation>
    <scope>NUCLEOTIDE SEQUENCE [LARGE SCALE GENOMIC DNA]</scope>
    <source>
        <strain evidence="2 3">UBC 951</strain>
    </source>
</reference>
<evidence type="ECO:0000313" key="2">
    <source>
        <dbReference type="EMBL" id="KDN42632.1"/>
    </source>
</evidence>
<dbReference type="STRING" id="1037660.A0A066VLK1"/>
<keyword evidence="3" id="KW-1185">Reference proteome</keyword>
<accession>A0A066VLK1</accession>
<organism evidence="2 3">
    <name type="scientific">Tilletiaria anomala (strain ATCC 24038 / CBS 436.72 / UBC 951)</name>
    <dbReference type="NCBI Taxonomy" id="1037660"/>
    <lineage>
        <taxon>Eukaryota</taxon>
        <taxon>Fungi</taxon>
        <taxon>Dikarya</taxon>
        <taxon>Basidiomycota</taxon>
        <taxon>Ustilaginomycotina</taxon>
        <taxon>Exobasidiomycetes</taxon>
        <taxon>Georgefischeriales</taxon>
        <taxon>Tilletiariaceae</taxon>
        <taxon>Tilletiaria</taxon>
    </lineage>
</organism>
<evidence type="ECO:0000256" key="1">
    <source>
        <dbReference type="SAM" id="MobiDB-lite"/>
    </source>
</evidence>
<proteinExistence type="predicted"/>
<dbReference type="HOGENOM" id="CLU_1817140_0_0_1"/>
<name>A0A066VLK1_TILAU</name>
<dbReference type="InParanoid" id="A0A066VLK1"/>
<gene>
    <name evidence="2" type="ORF">K437DRAFT_160024</name>
</gene>
<dbReference type="Proteomes" id="UP000027361">
    <property type="component" value="Unassembled WGS sequence"/>
</dbReference>
<comment type="caution">
    <text evidence="2">The sequence shown here is derived from an EMBL/GenBank/DDBJ whole genome shotgun (WGS) entry which is preliminary data.</text>
</comment>
<dbReference type="EMBL" id="JMSN01000068">
    <property type="protein sequence ID" value="KDN42632.1"/>
    <property type="molecule type" value="Genomic_DNA"/>
</dbReference>
<dbReference type="RefSeq" id="XP_013242132.1">
    <property type="nucleotide sequence ID" value="XM_013386678.1"/>
</dbReference>
<sequence length="142" mass="16509">MSHQWNEPANYGAGQFGQCDGTESTWHGVYNGSTFHQGQKHPLPPSLPDREATARRTRARRTVRQSLSPSTTKWPPWPPCSPELRMRHRCQLVHEDPLLSWRSGMAQWTHLLLFPSVSTSLTSQRRHRHRVHPPCYFTLLHR</sequence>
<dbReference type="AlphaFoldDB" id="A0A066VLK1"/>
<feature type="compositionally biased region" description="Low complexity" evidence="1">
    <location>
        <begin position="64"/>
        <end position="74"/>
    </location>
</feature>